<gene>
    <name evidence="2" type="ORF">UFOVP1111_2</name>
    <name evidence="3" type="ORF">UFOVP1380_7</name>
    <name evidence="1" type="ORF">UFOVP943_7</name>
</gene>
<protein>
    <submittedName>
        <fullName evidence="3">Uncharacterized protein</fullName>
    </submittedName>
</protein>
<dbReference type="EMBL" id="LR797330">
    <property type="protein sequence ID" value="CAB4203255.1"/>
    <property type="molecule type" value="Genomic_DNA"/>
</dbReference>
<name>A0A6J5S473_9CAUD</name>
<organism evidence="3">
    <name type="scientific">uncultured Caudovirales phage</name>
    <dbReference type="NCBI Taxonomy" id="2100421"/>
    <lineage>
        <taxon>Viruses</taxon>
        <taxon>Duplodnaviria</taxon>
        <taxon>Heunggongvirae</taxon>
        <taxon>Uroviricota</taxon>
        <taxon>Caudoviricetes</taxon>
        <taxon>Peduoviridae</taxon>
        <taxon>Maltschvirus</taxon>
        <taxon>Maltschvirus maltsch</taxon>
    </lineage>
</organism>
<dbReference type="EMBL" id="LR796901">
    <property type="protein sequence ID" value="CAB4173425.1"/>
    <property type="molecule type" value="Genomic_DNA"/>
</dbReference>
<evidence type="ECO:0000313" key="3">
    <source>
        <dbReference type="EMBL" id="CAB4203255.1"/>
    </source>
</evidence>
<sequence>MIIQVRCNACKGVVKLDTQRVTGCLCDSDSPTWLALSREGKLIHYSQVDLTIIEETK</sequence>
<evidence type="ECO:0000313" key="2">
    <source>
        <dbReference type="EMBL" id="CAB4183747.1"/>
    </source>
</evidence>
<evidence type="ECO:0000313" key="1">
    <source>
        <dbReference type="EMBL" id="CAB4173425.1"/>
    </source>
</evidence>
<dbReference type="EMBL" id="LR797058">
    <property type="protein sequence ID" value="CAB4183747.1"/>
    <property type="molecule type" value="Genomic_DNA"/>
</dbReference>
<accession>A0A6J5S473</accession>
<proteinExistence type="predicted"/>
<reference evidence="3" key="1">
    <citation type="submission" date="2020-05" db="EMBL/GenBank/DDBJ databases">
        <authorList>
            <person name="Chiriac C."/>
            <person name="Salcher M."/>
            <person name="Ghai R."/>
            <person name="Kavagutti S V."/>
        </authorList>
    </citation>
    <scope>NUCLEOTIDE SEQUENCE</scope>
</reference>